<feature type="domain" description="Autotransporter" evidence="8">
    <location>
        <begin position="653"/>
        <end position="936"/>
    </location>
</feature>
<evidence type="ECO:0000256" key="3">
    <source>
        <dbReference type="ARBA" id="ARBA00022801"/>
    </source>
</evidence>
<evidence type="ECO:0000256" key="5">
    <source>
        <dbReference type="PIRSR" id="PIRSR615500-1"/>
    </source>
</evidence>
<evidence type="ECO:0000313" key="9">
    <source>
        <dbReference type="EMBL" id="RBP36481.1"/>
    </source>
</evidence>
<keyword evidence="4 6" id="KW-0720">Serine protease</keyword>
<feature type="active site" description="Charge relay system" evidence="5 6">
    <location>
        <position position="107"/>
    </location>
</feature>
<dbReference type="CDD" id="cd04848">
    <property type="entry name" value="Peptidases_S8_Autotransporter_serine_protease_like"/>
    <property type="match status" value="1"/>
</dbReference>
<evidence type="ECO:0000256" key="6">
    <source>
        <dbReference type="PROSITE-ProRule" id="PRU01240"/>
    </source>
</evidence>
<dbReference type="SUPFAM" id="SSF51126">
    <property type="entry name" value="Pectin lyase-like"/>
    <property type="match status" value="1"/>
</dbReference>
<dbReference type="GO" id="GO:0005886">
    <property type="term" value="C:plasma membrane"/>
    <property type="evidence" value="ECO:0007669"/>
    <property type="project" value="TreeGrafter"/>
</dbReference>
<keyword evidence="2 7" id="KW-0732">Signal</keyword>
<dbReference type="NCBIfam" id="TIGR01414">
    <property type="entry name" value="autotrans_barl"/>
    <property type="match status" value="1"/>
</dbReference>
<dbReference type="Gene3D" id="3.40.50.200">
    <property type="entry name" value="Peptidase S8/S53 domain"/>
    <property type="match status" value="1"/>
</dbReference>
<dbReference type="InterPro" id="IPR034061">
    <property type="entry name" value="Peptidases_S8_Autotransporter"/>
</dbReference>
<feature type="active site" description="Charge relay system" evidence="5 6">
    <location>
        <position position="70"/>
    </location>
</feature>
<dbReference type="PROSITE" id="PS51892">
    <property type="entry name" value="SUBTILASE"/>
    <property type="match status" value="1"/>
</dbReference>
<dbReference type="PANTHER" id="PTHR42884">
    <property type="entry name" value="PROPROTEIN CONVERTASE SUBTILISIN/KEXIN-RELATED"/>
    <property type="match status" value="1"/>
</dbReference>
<dbReference type="AlphaFoldDB" id="A0A366H4F1"/>
<dbReference type="InterPro" id="IPR005546">
    <property type="entry name" value="Autotransporte_beta"/>
</dbReference>
<feature type="active site" description="Charge relay system" evidence="5 6">
    <location>
        <position position="296"/>
    </location>
</feature>
<evidence type="ECO:0000259" key="8">
    <source>
        <dbReference type="PROSITE" id="PS51208"/>
    </source>
</evidence>
<dbReference type="GO" id="GO:0004252">
    <property type="term" value="F:serine-type endopeptidase activity"/>
    <property type="evidence" value="ECO:0007669"/>
    <property type="project" value="UniProtKB-UniRule"/>
</dbReference>
<dbReference type="GO" id="GO:0016485">
    <property type="term" value="P:protein processing"/>
    <property type="evidence" value="ECO:0007669"/>
    <property type="project" value="TreeGrafter"/>
</dbReference>
<keyword evidence="3 6" id="KW-0378">Hydrolase</keyword>
<protein>
    <submittedName>
        <fullName evidence="9">Subtilase-type serine protease</fullName>
    </submittedName>
</protein>
<dbReference type="InterPro" id="IPR000209">
    <property type="entry name" value="Peptidase_S8/S53_dom"/>
</dbReference>
<organism evidence="9 10">
    <name type="scientific">Eoetvoesiella caeni</name>
    <dbReference type="NCBI Taxonomy" id="645616"/>
    <lineage>
        <taxon>Bacteria</taxon>
        <taxon>Pseudomonadati</taxon>
        <taxon>Pseudomonadota</taxon>
        <taxon>Betaproteobacteria</taxon>
        <taxon>Burkholderiales</taxon>
        <taxon>Alcaligenaceae</taxon>
        <taxon>Eoetvoesiella</taxon>
    </lineage>
</organism>
<dbReference type="PROSITE" id="PS00137">
    <property type="entry name" value="SUBTILASE_HIS"/>
    <property type="match status" value="1"/>
</dbReference>
<keyword evidence="10" id="KW-1185">Reference proteome</keyword>
<keyword evidence="1 6" id="KW-0645">Protease</keyword>
<comment type="caution">
    <text evidence="9">The sequence shown here is derived from an EMBL/GenBank/DDBJ whole genome shotgun (WGS) entry which is preliminary data.</text>
</comment>
<dbReference type="NCBIfam" id="TIGR02601">
    <property type="entry name" value="autotrns_rpt"/>
    <property type="match status" value="1"/>
</dbReference>
<dbReference type="SMART" id="SM00869">
    <property type="entry name" value="Autotransporter"/>
    <property type="match status" value="1"/>
</dbReference>
<evidence type="ECO:0000256" key="2">
    <source>
        <dbReference type="ARBA" id="ARBA00022729"/>
    </source>
</evidence>
<dbReference type="Pfam" id="PF12951">
    <property type="entry name" value="PATR"/>
    <property type="match status" value="1"/>
</dbReference>
<dbReference type="Pfam" id="PF00082">
    <property type="entry name" value="Peptidase_S8"/>
    <property type="match status" value="1"/>
</dbReference>
<comment type="similarity">
    <text evidence="6">Belongs to the peptidase S8 family.</text>
</comment>
<dbReference type="Gene3D" id="2.40.128.130">
    <property type="entry name" value="Autotransporter beta-domain"/>
    <property type="match status" value="1"/>
</dbReference>
<evidence type="ECO:0000256" key="7">
    <source>
        <dbReference type="SAM" id="SignalP"/>
    </source>
</evidence>
<gene>
    <name evidence="9" type="ORF">DFR37_11260</name>
</gene>
<evidence type="ECO:0000256" key="1">
    <source>
        <dbReference type="ARBA" id="ARBA00022670"/>
    </source>
</evidence>
<evidence type="ECO:0000313" key="10">
    <source>
        <dbReference type="Proteomes" id="UP000253628"/>
    </source>
</evidence>
<dbReference type="GO" id="GO:0019867">
    <property type="term" value="C:outer membrane"/>
    <property type="evidence" value="ECO:0007669"/>
    <property type="project" value="InterPro"/>
</dbReference>
<dbReference type="RefSeq" id="WP_242341907.1">
    <property type="nucleotide sequence ID" value="NZ_JACCEU010000006.1"/>
</dbReference>
<dbReference type="PRINTS" id="PR00723">
    <property type="entry name" value="SUBTILISIN"/>
</dbReference>
<name>A0A366H4F1_9BURK</name>
<feature type="signal peptide" evidence="7">
    <location>
        <begin position="1"/>
        <end position="29"/>
    </location>
</feature>
<evidence type="ECO:0000256" key="4">
    <source>
        <dbReference type="ARBA" id="ARBA00022825"/>
    </source>
</evidence>
<dbReference type="EMBL" id="QNRQ01000012">
    <property type="protein sequence ID" value="RBP36481.1"/>
    <property type="molecule type" value="Genomic_DNA"/>
</dbReference>
<dbReference type="InterPro" id="IPR023828">
    <property type="entry name" value="Peptidase_S8_Ser-AS"/>
</dbReference>
<dbReference type="PROSITE" id="PS00136">
    <property type="entry name" value="SUBTILASE_ASP"/>
    <property type="match status" value="1"/>
</dbReference>
<dbReference type="InterPro" id="IPR023827">
    <property type="entry name" value="Peptidase_S8_Asp-AS"/>
</dbReference>
<proteinExistence type="inferred from homology"/>
<dbReference type="SUPFAM" id="SSF52743">
    <property type="entry name" value="Subtilisin-like"/>
    <property type="match status" value="1"/>
</dbReference>
<sequence>MTIFRRLSAGPSMAVVCAALWAASPSAGAQTVLNFQTPEYYSQEGLQQINAAQAYALGYTGSGVTVGLLDSGIAALHPEFLGQLTGGYDFILNAPVGPGIGFDEEGHGSHVSGIIAARRDNVGMHGVAFDARLFSVRMKDTENDDDDFAPGWNLLAAQKLAIINNSLGVNDCPDKPGPCNVGEYTSTSALAAFPKTIGAMRNVADSGALMVFATGNESQPNPDLLGGAPYLFPELKDSWLAVAAVGPDNRITNYSNRCGVAQAWCLSAPGGGDDQDKFGIYSVNAQGGYVRFSGTSMASPHVAGAAALVKQAYPYFTAHNLQQTILTTATPLGDPTVYGWGLLNVGKAVRGPAQFVDTFDVDTQGYSSTFYNDISGSGSLVKRGAGQLTLVGVNTYTGPSQVQGGKLVVNGSQVSAVQVAAAGTLGGSGRVGGLDNAGTVTPGNSVGVLTVDGDYVSRPGSLYQVEANAGGNDQIRVSGKATLNGGTVEIRANELFSVGSLYPIVTAAGGIEGQYDEARTQQGLVFLKPALNYSLPGTLQLAIARSDATFAQYLATPNQKAVGNAMDAVSGTPPAGLKPLYDLILNGTFDTLPSNMDQLSGELHASTQSALLNTGSLVQRTLGQRMRGNLGAGLVAGAPIAQASGAMPAGAMPTSLAYPLWASVVGNWNTLKDNGNAAQVKTDTAGLFLGGDAAMGKGWRLGAALGYTEGRINVDDRSSRSNVKSYTGALYGARSWALSTGSSLNLLAGTAYTHHAIDSRRNLTFGGSQTLKASYAAQAVQLFSELGYAMPVGQSSVIEPYAGLAWLNQRSKGFTEEGGIAALQAGSHTDRLTTLTLGLRGKTTLDIADKQTTLTAGLGWRHANGDLDPSRRMSFVQASNVAFTVTGAPIAKDAAVVDLGAQVALGKQAALGLSYSAQFGKGSVDNSGSLFLRVRF</sequence>
<dbReference type="InterPro" id="IPR036852">
    <property type="entry name" value="Peptidase_S8/S53_dom_sf"/>
</dbReference>
<dbReference type="InterPro" id="IPR036709">
    <property type="entry name" value="Autotransporte_beta_dom_sf"/>
</dbReference>
<reference evidence="9 10" key="1">
    <citation type="submission" date="2018-06" db="EMBL/GenBank/DDBJ databases">
        <title>Genomic Encyclopedia of Type Strains, Phase IV (KMG-IV): sequencing the most valuable type-strain genomes for metagenomic binning, comparative biology and taxonomic classification.</title>
        <authorList>
            <person name="Goeker M."/>
        </authorList>
    </citation>
    <scope>NUCLEOTIDE SEQUENCE [LARGE SCALE GENOMIC DNA]</scope>
    <source>
        <strain evidence="9 10">DSM 25520</strain>
    </source>
</reference>
<dbReference type="Pfam" id="PF03797">
    <property type="entry name" value="Autotransporter"/>
    <property type="match status" value="1"/>
</dbReference>
<dbReference type="InterPro" id="IPR022398">
    <property type="entry name" value="Peptidase_S8_His-AS"/>
</dbReference>
<dbReference type="PROSITE" id="PS51208">
    <property type="entry name" value="AUTOTRANSPORTER"/>
    <property type="match status" value="1"/>
</dbReference>
<dbReference type="SUPFAM" id="SSF103515">
    <property type="entry name" value="Autotransporter"/>
    <property type="match status" value="1"/>
</dbReference>
<dbReference type="Proteomes" id="UP000253628">
    <property type="component" value="Unassembled WGS sequence"/>
</dbReference>
<dbReference type="PROSITE" id="PS00138">
    <property type="entry name" value="SUBTILASE_SER"/>
    <property type="match status" value="1"/>
</dbReference>
<accession>A0A366H4F1</accession>
<dbReference type="InterPro" id="IPR015500">
    <property type="entry name" value="Peptidase_S8_subtilisin-rel"/>
</dbReference>
<feature type="chain" id="PRO_5016793468" evidence="7">
    <location>
        <begin position="30"/>
        <end position="936"/>
    </location>
</feature>
<dbReference type="PANTHER" id="PTHR42884:SF14">
    <property type="entry name" value="NEUROENDOCRINE CONVERTASE 1"/>
    <property type="match status" value="1"/>
</dbReference>
<dbReference type="InterPro" id="IPR011050">
    <property type="entry name" value="Pectin_lyase_fold/virulence"/>
</dbReference>
<dbReference type="InterPro" id="IPR006315">
    <property type="entry name" value="OM_autotransptr_brl_dom"/>
</dbReference>
<dbReference type="InterPro" id="IPR013425">
    <property type="entry name" value="Autotrns_rpt"/>
</dbReference>